<proteinExistence type="predicted"/>
<comment type="caution">
    <text evidence="2">The sequence shown here is derived from an EMBL/GenBank/DDBJ whole genome shotgun (WGS) entry which is preliminary data.</text>
</comment>
<evidence type="ECO:0000313" key="2">
    <source>
        <dbReference type="EMBL" id="MDS0299569.1"/>
    </source>
</evidence>
<keyword evidence="3" id="KW-1185">Reference proteome</keyword>
<name>A0ABU2GGX2_9EURY</name>
<sequence>MPARTHAAQQPTGTTTTVSAAVTLRPAVVDADPTVRNPETSATTTSRAVAPRITLPNRRLADGYFGESYLVWRCLDCGETGSLTAFPTRCPDCRTGRESLAYWIED</sequence>
<gene>
    <name evidence="2" type="ORF">NDI76_12525</name>
</gene>
<accession>A0ABU2GGX2</accession>
<evidence type="ECO:0000313" key="3">
    <source>
        <dbReference type="Proteomes" id="UP001257060"/>
    </source>
</evidence>
<dbReference type="RefSeq" id="WP_310924422.1">
    <property type="nucleotide sequence ID" value="NZ_JAMQOP010000002.1"/>
</dbReference>
<organism evidence="2 3">
    <name type="scientific">Halogeometricum salsisoli</name>
    <dbReference type="NCBI Taxonomy" id="2950536"/>
    <lineage>
        <taxon>Archaea</taxon>
        <taxon>Methanobacteriati</taxon>
        <taxon>Methanobacteriota</taxon>
        <taxon>Stenosarchaea group</taxon>
        <taxon>Halobacteria</taxon>
        <taxon>Halobacteriales</taxon>
        <taxon>Haloferacaceae</taxon>
        <taxon>Halogeometricum</taxon>
    </lineage>
</organism>
<evidence type="ECO:0000259" key="1">
    <source>
        <dbReference type="Pfam" id="PF23458"/>
    </source>
</evidence>
<dbReference type="InterPro" id="IPR055554">
    <property type="entry name" value="DUF7130"/>
</dbReference>
<dbReference type="Proteomes" id="UP001257060">
    <property type="component" value="Unassembled WGS sequence"/>
</dbReference>
<reference evidence="2 3" key="1">
    <citation type="submission" date="2022-06" db="EMBL/GenBank/DDBJ databases">
        <title>Halogeometricum sp. a new haloarchaeum isolate from saline soil.</title>
        <authorList>
            <person name="Strakova D."/>
            <person name="Galisteo C."/>
            <person name="Sanchez-Porro C."/>
            <person name="Ventosa A."/>
        </authorList>
    </citation>
    <scope>NUCLEOTIDE SEQUENCE [LARGE SCALE GENOMIC DNA]</scope>
    <source>
        <strain evidence="2 3">S1BR25-6</strain>
    </source>
</reference>
<dbReference type="EMBL" id="JAMQOP010000002">
    <property type="protein sequence ID" value="MDS0299569.1"/>
    <property type="molecule type" value="Genomic_DNA"/>
</dbReference>
<feature type="domain" description="DUF7130" evidence="1">
    <location>
        <begin position="58"/>
        <end position="106"/>
    </location>
</feature>
<dbReference type="Pfam" id="PF23458">
    <property type="entry name" value="DUF7130"/>
    <property type="match status" value="1"/>
</dbReference>
<protein>
    <submittedName>
        <fullName evidence="2">Hydrogenase maturation nickel metallochaperone HypA</fullName>
    </submittedName>
</protein>
<dbReference type="SUPFAM" id="SSF57802">
    <property type="entry name" value="Rubredoxin-like"/>
    <property type="match status" value="1"/>
</dbReference>